<proteinExistence type="inferred from homology"/>
<dbReference type="AlphaFoldDB" id="A0A5C3PR46"/>
<evidence type="ECO:0000256" key="12">
    <source>
        <dbReference type="SAM" id="MobiDB-lite"/>
    </source>
</evidence>
<dbReference type="InParanoid" id="A0A5C3PR46"/>
<evidence type="ECO:0000256" key="6">
    <source>
        <dbReference type="ARBA" id="ARBA00023054"/>
    </source>
</evidence>
<name>A0A5C3PR46_9APHY</name>
<reference evidence="13 14" key="1">
    <citation type="journal article" date="2019" name="Nat. Ecol. Evol.">
        <title>Megaphylogeny resolves global patterns of mushroom evolution.</title>
        <authorList>
            <person name="Varga T."/>
            <person name="Krizsan K."/>
            <person name="Foldi C."/>
            <person name="Dima B."/>
            <person name="Sanchez-Garcia M."/>
            <person name="Sanchez-Ramirez S."/>
            <person name="Szollosi G.J."/>
            <person name="Szarkandi J.G."/>
            <person name="Papp V."/>
            <person name="Albert L."/>
            <person name="Andreopoulos W."/>
            <person name="Angelini C."/>
            <person name="Antonin V."/>
            <person name="Barry K.W."/>
            <person name="Bougher N.L."/>
            <person name="Buchanan P."/>
            <person name="Buyck B."/>
            <person name="Bense V."/>
            <person name="Catcheside P."/>
            <person name="Chovatia M."/>
            <person name="Cooper J."/>
            <person name="Damon W."/>
            <person name="Desjardin D."/>
            <person name="Finy P."/>
            <person name="Geml J."/>
            <person name="Haridas S."/>
            <person name="Hughes K."/>
            <person name="Justo A."/>
            <person name="Karasinski D."/>
            <person name="Kautmanova I."/>
            <person name="Kiss B."/>
            <person name="Kocsube S."/>
            <person name="Kotiranta H."/>
            <person name="LaButti K.M."/>
            <person name="Lechner B.E."/>
            <person name="Liimatainen K."/>
            <person name="Lipzen A."/>
            <person name="Lukacs Z."/>
            <person name="Mihaltcheva S."/>
            <person name="Morgado L.N."/>
            <person name="Niskanen T."/>
            <person name="Noordeloos M.E."/>
            <person name="Ohm R.A."/>
            <person name="Ortiz-Santana B."/>
            <person name="Ovrebo C."/>
            <person name="Racz N."/>
            <person name="Riley R."/>
            <person name="Savchenko A."/>
            <person name="Shiryaev A."/>
            <person name="Soop K."/>
            <person name="Spirin V."/>
            <person name="Szebenyi C."/>
            <person name="Tomsovsky M."/>
            <person name="Tulloss R.E."/>
            <person name="Uehling J."/>
            <person name="Grigoriev I.V."/>
            <person name="Vagvolgyi C."/>
            <person name="Papp T."/>
            <person name="Martin F.M."/>
            <person name="Miettinen O."/>
            <person name="Hibbett D.S."/>
            <person name="Nagy L.G."/>
        </authorList>
    </citation>
    <scope>NUCLEOTIDE SEQUENCE [LARGE SCALE GENOMIC DNA]</scope>
    <source>
        <strain evidence="13 14">HHB13444</strain>
    </source>
</reference>
<feature type="region of interest" description="Disordered" evidence="12">
    <location>
        <begin position="356"/>
        <end position="379"/>
    </location>
</feature>
<evidence type="ECO:0000256" key="3">
    <source>
        <dbReference type="ARBA" id="ARBA00022792"/>
    </source>
</evidence>
<feature type="transmembrane region" description="Helical" evidence="10">
    <location>
        <begin position="387"/>
        <end position="405"/>
    </location>
</feature>
<keyword evidence="3 10" id="KW-0999">Mitochondrion inner membrane</keyword>
<feature type="compositionally biased region" description="Pro residues" evidence="12">
    <location>
        <begin position="42"/>
        <end position="63"/>
    </location>
</feature>
<dbReference type="PANTHER" id="PTHR31961:SF3">
    <property type="entry name" value="SENSITIVE TO HIGH EXPRESSION PROTEIN 9, MITOCHONDRIAL"/>
    <property type="match status" value="1"/>
</dbReference>
<evidence type="ECO:0000256" key="11">
    <source>
        <dbReference type="SAM" id="Coils"/>
    </source>
</evidence>
<protein>
    <recommendedName>
        <fullName evidence="10">Sensitive to high expression protein 9, mitochondrial</fullName>
    </recommendedName>
</protein>
<keyword evidence="2 10" id="KW-0812">Transmembrane</keyword>
<dbReference type="GO" id="GO:0005743">
    <property type="term" value="C:mitochondrial inner membrane"/>
    <property type="evidence" value="ECO:0007669"/>
    <property type="project" value="UniProtKB-SubCell"/>
</dbReference>
<feature type="coiled-coil region" evidence="11">
    <location>
        <begin position="176"/>
        <end position="203"/>
    </location>
</feature>
<keyword evidence="5 10" id="KW-1133">Transmembrane helix</keyword>
<feature type="transmembrane region" description="Helical" evidence="10">
    <location>
        <begin position="274"/>
        <end position="294"/>
    </location>
</feature>
<evidence type="ECO:0000256" key="7">
    <source>
        <dbReference type="ARBA" id="ARBA00023128"/>
    </source>
</evidence>
<dbReference type="Pfam" id="PF05546">
    <property type="entry name" value="She9_MDM33"/>
    <property type="match status" value="1"/>
</dbReference>
<feature type="region of interest" description="Disordered" evidence="12">
    <location>
        <begin position="18"/>
        <end position="109"/>
    </location>
</feature>
<evidence type="ECO:0000256" key="4">
    <source>
        <dbReference type="ARBA" id="ARBA00022946"/>
    </source>
</evidence>
<dbReference type="InterPro" id="IPR008839">
    <property type="entry name" value="MDM33_fungi"/>
</dbReference>
<evidence type="ECO:0000256" key="8">
    <source>
        <dbReference type="ARBA" id="ARBA00023136"/>
    </source>
</evidence>
<evidence type="ECO:0000256" key="5">
    <source>
        <dbReference type="ARBA" id="ARBA00022989"/>
    </source>
</evidence>
<evidence type="ECO:0000256" key="2">
    <source>
        <dbReference type="ARBA" id="ARBA00022692"/>
    </source>
</evidence>
<organism evidence="13 14">
    <name type="scientific">Polyporus arcularius HHB13444</name>
    <dbReference type="NCBI Taxonomy" id="1314778"/>
    <lineage>
        <taxon>Eukaryota</taxon>
        <taxon>Fungi</taxon>
        <taxon>Dikarya</taxon>
        <taxon>Basidiomycota</taxon>
        <taxon>Agaricomycotina</taxon>
        <taxon>Agaricomycetes</taxon>
        <taxon>Polyporales</taxon>
        <taxon>Polyporaceae</taxon>
        <taxon>Polyporus</taxon>
    </lineage>
</organism>
<dbReference type="EMBL" id="ML211008">
    <property type="protein sequence ID" value="TFK91952.1"/>
    <property type="molecule type" value="Genomic_DNA"/>
</dbReference>
<accession>A0A5C3PR46</accession>
<feature type="coiled-coil region" evidence="11">
    <location>
        <begin position="318"/>
        <end position="345"/>
    </location>
</feature>
<comment type="function">
    <text evidence="9">Required for the maintenance of the structure of the mitochondrial inner membrane. Involved in mitochondrial morphology. Causes growth arrest when highly overexpressed.</text>
</comment>
<sequence length="410" mass="45601">MYRRALWTPSLALRSSAFTSRHTSCHRPISNVHPRPRYFSTPLPPPDNKQLPPPPSDPSPPIAPEDTQQTPDNSAQGTPQTPPDQSPSSTSSSESSSSSATGGAQLEDVKARVKEWTTETLKGMRQRGDEWTVQVARTFAQLGKELNRATGYEEIDVLKRKVGEQEARIYNAREAARQAKEAYDNAVLQRAKSQREVNDLLQRKSHWTDEDVSRFTTLVREDHAREQDESRAKAAATAAEDAVEREFSELMRVILNRYHEEQVWSDKIRSASTYGQLAVLALNLAVFLLAIVLVEPWKRRRLAQTFERKVEEMSARTEAAFTEKNEELRQRLDEQAKMLSTVLEQVHLATQVSASELAGSAPGEETSSARSGDSGRIPGVPRGDQEVLLAVTASAAAAGLIGWLARSWYG</sequence>
<dbReference type="STRING" id="1314778.A0A5C3PR46"/>
<keyword evidence="7 10" id="KW-0496">Mitochondrion</keyword>
<feature type="compositionally biased region" description="Low complexity" evidence="12">
    <location>
        <begin position="86"/>
        <end position="105"/>
    </location>
</feature>
<comment type="subcellular location">
    <subcellularLocation>
        <location evidence="10">Mitochondrion inner membrane</location>
        <topology evidence="10">Multi-pass membrane protein</topology>
    </subcellularLocation>
</comment>
<feature type="compositionally biased region" description="Polar residues" evidence="12">
    <location>
        <begin position="66"/>
        <end position="75"/>
    </location>
</feature>
<comment type="similarity">
    <text evidence="1 10">Belongs to the SHE9 family.</text>
</comment>
<dbReference type="GO" id="GO:0007007">
    <property type="term" value="P:inner mitochondrial membrane organization"/>
    <property type="evidence" value="ECO:0007669"/>
    <property type="project" value="TreeGrafter"/>
</dbReference>
<evidence type="ECO:0000313" key="14">
    <source>
        <dbReference type="Proteomes" id="UP000308197"/>
    </source>
</evidence>
<keyword evidence="14" id="KW-1185">Reference proteome</keyword>
<gene>
    <name evidence="13" type="ORF">K466DRAFT_481683</name>
</gene>
<evidence type="ECO:0000256" key="1">
    <source>
        <dbReference type="ARBA" id="ARBA00007472"/>
    </source>
</evidence>
<evidence type="ECO:0000256" key="10">
    <source>
        <dbReference type="RuleBase" id="RU364128"/>
    </source>
</evidence>
<keyword evidence="4 10" id="KW-0809">Transit peptide</keyword>
<dbReference type="PANTHER" id="PTHR31961">
    <property type="entry name" value="SENSITIVE TO HIGH EXPRESSION PROTEIN 9, MITOCHONDRIAL"/>
    <property type="match status" value="1"/>
</dbReference>
<dbReference type="FunCoup" id="A0A5C3PR46">
    <property type="interactions" value="68"/>
</dbReference>
<keyword evidence="8 10" id="KW-0472">Membrane</keyword>
<evidence type="ECO:0000313" key="13">
    <source>
        <dbReference type="EMBL" id="TFK91952.1"/>
    </source>
</evidence>
<evidence type="ECO:0000256" key="9">
    <source>
        <dbReference type="ARBA" id="ARBA00024807"/>
    </source>
</evidence>
<dbReference type="Proteomes" id="UP000308197">
    <property type="component" value="Unassembled WGS sequence"/>
</dbReference>
<keyword evidence="6 11" id="KW-0175">Coiled coil</keyword>
<comment type="subunit">
    <text evidence="10">Homooligomer.</text>
</comment>